<dbReference type="Proteomes" id="UP001732700">
    <property type="component" value="Chromosome 6C"/>
</dbReference>
<protein>
    <submittedName>
        <fullName evidence="1">Uncharacterized protein</fullName>
    </submittedName>
</protein>
<sequence>MVLLLPAVILLSRCQNGAAQSSPRCGPDDVDALRGFSVVLDAPVAGWPAAPDDNCCAWPGVICGGAGGAVVVGLVLPNRTLRGKVSASLTDLTALRVLNLSGNALRGGLPTGILRLSLLEALDISNNALADRLSRSLLLPAIRVFNVSYNAFDGTLPVLPGAVNLTAYDASGNDFEGPVAAASFCSSSPGLQILRLSMNRLSGDFPAGFAQCRSLTELSLDGNGITGALPDDLFAVTSLQYLTLHTNSLSGEISPWGLRNLTALVCLDLSFNAFSGALPEVFDALAGTLQELSAPSNMLTGGLPATLSLCVHLHTLNLRNNSLAGTIGIRRPRPRVPRPRLGRNLLTGEIPPSFATFQSLAFLSLTGNGFSNVTSALMILHRLPNLTSLVLTKNFHGGEVMPEAGIDGFPSIEVLVIANCELSGRIPAWIAGLRRLKVLDVSWNKLVGTIPPFLGELDHLFYLDISNNSLQGEIPATLTRMPALLSGGGSGDSEDATVQDFPFFIRRNASASGRQYNHVNSFPPSLMLERNNLTGGVPPALGALARVHILDLSWNGFSGPIPPELSGMTSLESLDMSRNALSGAIRPSLTRLSFLSRFFVAYNNLSGEVPVGGQFSTFSGADFAGNPFLCGIHVAPRCESAQGADGGATGSSSRRSRAASAGVVAAICVGTALLLAAGLAATWRAWSRLRQEDDNACRVAADDDDSAAVVMSSTLVLLFPDDGGDSNGACVSERTPTAQKQAAAEVSSHTHAAR</sequence>
<accession>A0ACD5Z925</accession>
<evidence type="ECO:0000313" key="1">
    <source>
        <dbReference type="EnsemblPlants" id="AVESA.00010b.r2.6CG1122190.1.CDS"/>
    </source>
</evidence>
<evidence type="ECO:0000313" key="2">
    <source>
        <dbReference type="Proteomes" id="UP001732700"/>
    </source>
</evidence>
<proteinExistence type="predicted"/>
<organism evidence="1 2">
    <name type="scientific">Avena sativa</name>
    <name type="common">Oat</name>
    <dbReference type="NCBI Taxonomy" id="4498"/>
    <lineage>
        <taxon>Eukaryota</taxon>
        <taxon>Viridiplantae</taxon>
        <taxon>Streptophyta</taxon>
        <taxon>Embryophyta</taxon>
        <taxon>Tracheophyta</taxon>
        <taxon>Spermatophyta</taxon>
        <taxon>Magnoliopsida</taxon>
        <taxon>Liliopsida</taxon>
        <taxon>Poales</taxon>
        <taxon>Poaceae</taxon>
        <taxon>BOP clade</taxon>
        <taxon>Pooideae</taxon>
        <taxon>Poodae</taxon>
        <taxon>Poeae</taxon>
        <taxon>Poeae Chloroplast Group 1 (Aveneae type)</taxon>
        <taxon>Aveninae</taxon>
        <taxon>Avena</taxon>
    </lineage>
</organism>
<reference evidence="1" key="1">
    <citation type="submission" date="2021-05" db="EMBL/GenBank/DDBJ databases">
        <authorList>
            <person name="Scholz U."/>
            <person name="Mascher M."/>
            <person name="Fiebig A."/>
        </authorList>
    </citation>
    <scope>NUCLEOTIDE SEQUENCE [LARGE SCALE GENOMIC DNA]</scope>
</reference>
<dbReference type="EnsemblPlants" id="AVESA.00010b.r2.6CG1122190.1">
    <property type="protein sequence ID" value="AVESA.00010b.r2.6CG1122190.1.CDS"/>
    <property type="gene ID" value="AVESA.00010b.r2.6CG1122190"/>
</dbReference>
<keyword evidence="2" id="KW-1185">Reference proteome</keyword>
<name>A0ACD5Z925_AVESA</name>
<reference evidence="1" key="2">
    <citation type="submission" date="2025-09" db="UniProtKB">
        <authorList>
            <consortium name="EnsemblPlants"/>
        </authorList>
    </citation>
    <scope>IDENTIFICATION</scope>
</reference>